<name>A0A5N7BKW9_9EURO</name>
<feature type="region of interest" description="Disordered" evidence="1">
    <location>
        <begin position="107"/>
        <end position="127"/>
    </location>
</feature>
<evidence type="ECO:0000256" key="1">
    <source>
        <dbReference type="SAM" id="MobiDB-lite"/>
    </source>
</evidence>
<feature type="compositionally biased region" description="Polar residues" evidence="1">
    <location>
        <begin position="84"/>
        <end position="93"/>
    </location>
</feature>
<evidence type="ECO:0000313" key="3">
    <source>
        <dbReference type="Proteomes" id="UP000326198"/>
    </source>
</evidence>
<dbReference type="Proteomes" id="UP000326198">
    <property type="component" value="Unassembled WGS sequence"/>
</dbReference>
<proteinExistence type="predicted"/>
<dbReference type="EMBL" id="ML736162">
    <property type="protein sequence ID" value="KAE8382410.1"/>
    <property type="molecule type" value="Genomic_DNA"/>
</dbReference>
<feature type="region of interest" description="Disordered" evidence="1">
    <location>
        <begin position="1"/>
        <end position="93"/>
    </location>
</feature>
<evidence type="ECO:0000313" key="2">
    <source>
        <dbReference type="EMBL" id="KAE8382410.1"/>
    </source>
</evidence>
<organism evidence="2 3">
    <name type="scientific">Aspergillus bertholletiae</name>
    <dbReference type="NCBI Taxonomy" id="1226010"/>
    <lineage>
        <taxon>Eukaryota</taxon>
        <taxon>Fungi</taxon>
        <taxon>Dikarya</taxon>
        <taxon>Ascomycota</taxon>
        <taxon>Pezizomycotina</taxon>
        <taxon>Eurotiomycetes</taxon>
        <taxon>Eurotiomycetidae</taxon>
        <taxon>Eurotiales</taxon>
        <taxon>Aspergillaceae</taxon>
        <taxon>Aspergillus</taxon>
        <taxon>Aspergillus subgen. Circumdati</taxon>
    </lineage>
</organism>
<feature type="compositionally biased region" description="Basic and acidic residues" evidence="1">
    <location>
        <begin position="20"/>
        <end position="29"/>
    </location>
</feature>
<reference evidence="2 3" key="1">
    <citation type="submission" date="2019-04" db="EMBL/GenBank/DDBJ databases">
        <title>Friends and foes A comparative genomics studyof 23 Aspergillus species from section Flavi.</title>
        <authorList>
            <consortium name="DOE Joint Genome Institute"/>
            <person name="Kjaerbolling I."/>
            <person name="Vesth T."/>
            <person name="Frisvad J.C."/>
            <person name="Nybo J.L."/>
            <person name="Theobald S."/>
            <person name="Kildgaard S."/>
            <person name="Isbrandt T."/>
            <person name="Kuo A."/>
            <person name="Sato A."/>
            <person name="Lyhne E.K."/>
            <person name="Kogle M.E."/>
            <person name="Wiebenga A."/>
            <person name="Kun R.S."/>
            <person name="Lubbers R.J."/>
            <person name="Makela M.R."/>
            <person name="Barry K."/>
            <person name="Chovatia M."/>
            <person name="Clum A."/>
            <person name="Daum C."/>
            <person name="Haridas S."/>
            <person name="He G."/>
            <person name="LaButti K."/>
            <person name="Lipzen A."/>
            <person name="Mondo S."/>
            <person name="Riley R."/>
            <person name="Salamov A."/>
            <person name="Simmons B.A."/>
            <person name="Magnuson J.K."/>
            <person name="Henrissat B."/>
            <person name="Mortensen U.H."/>
            <person name="Larsen T.O."/>
            <person name="Devries R.P."/>
            <person name="Grigoriev I.V."/>
            <person name="Machida M."/>
            <person name="Baker S.E."/>
            <person name="Andersen M.R."/>
        </authorList>
    </citation>
    <scope>NUCLEOTIDE SEQUENCE [LARGE SCALE GENOMIC DNA]</scope>
    <source>
        <strain evidence="2 3">IBT 29228</strain>
    </source>
</reference>
<keyword evidence="3" id="KW-1185">Reference proteome</keyword>
<gene>
    <name evidence="2" type="ORF">BDV26DRAFT_288449</name>
</gene>
<feature type="compositionally biased region" description="Low complexity" evidence="1">
    <location>
        <begin position="64"/>
        <end position="73"/>
    </location>
</feature>
<sequence length="202" mass="22311">MLAAGLKRQRDPNGTAPDKQPNKQRRELSQKSPSASPHTYRRASYNEDSSTSPKDRHASATDTGSSLSNGLSLENRMSPHHSLESSSLQPGAQFNNRTFSLHTAPKPFQFIHEPPPSLSSEPSTGHEDMLEYHDGTNSVTILTDVFGSTSPKGLVYNGTRYQAPLMKQQSAVDDVDTEFLYRKGAFTVPPEETLQVHFLILD</sequence>
<dbReference type="OrthoDB" id="5121955at2759"/>
<dbReference type="AlphaFoldDB" id="A0A5N7BKW9"/>
<protein>
    <submittedName>
        <fullName evidence="2">Uncharacterized protein</fullName>
    </submittedName>
</protein>
<accession>A0A5N7BKW9</accession>